<proteinExistence type="inferred from homology"/>
<dbReference type="Proteomes" id="UP000323522">
    <property type="component" value="Chromosome"/>
</dbReference>
<protein>
    <submittedName>
        <fullName evidence="3">Universal stress protein</fullName>
    </submittedName>
</protein>
<comment type="similarity">
    <text evidence="1">Belongs to the universal stress protein A family.</text>
</comment>
<dbReference type="InterPro" id="IPR014729">
    <property type="entry name" value="Rossmann-like_a/b/a_fold"/>
</dbReference>
<dbReference type="AlphaFoldDB" id="A0A5C1PYJ7"/>
<dbReference type="OrthoDB" id="5512223at2"/>
<evidence type="ECO:0000259" key="2">
    <source>
        <dbReference type="Pfam" id="PF00582"/>
    </source>
</evidence>
<evidence type="ECO:0000256" key="1">
    <source>
        <dbReference type="ARBA" id="ARBA00008791"/>
    </source>
</evidence>
<dbReference type="InterPro" id="IPR006016">
    <property type="entry name" value="UspA"/>
</dbReference>
<name>A0A5C1PYJ7_9BURK</name>
<evidence type="ECO:0000313" key="4">
    <source>
        <dbReference type="Proteomes" id="UP000323522"/>
    </source>
</evidence>
<dbReference type="KEGG" id="snn:EWH46_05620"/>
<sequence>MSPVHRPQGEPLMIRILLPFDGSEHALDAVRHVIGMRQAGLEIEAVLLNVQDPPHLYEVVLAPDADLIDSASHEAGEHVLAPAAALLQTADLAFETAVVTGDAAHEIAEQALLLGCDQIVMTTLSHGALLGRLQDAVSHEVVRRARVPVTLVPPPLREVEADDLAALGAEDDGTS</sequence>
<accession>A0A5C1PYJ7</accession>
<reference evidence="3 4" key="1">
    <citation type="submission" date="2019-02" db="EMBL/GenBank/DDBJ databases">
        <title>Complete Genome Sequence and Methylome Analysis of Sphaerotilus natans subsp. sulfidivorans D-507.</title>
        <authorList>
            <person name="Fomenkov A."/>
            <person name="Gridneva E."/>
            <person name="Smolyakov D."/>
            <person name="Dubinina G."/>
            <person name="Vincze T."/>
            <person name="Grabovich M."/>
            <person name="Roberts R.J."/>
        </authorList>
    </citation>
    <scope>NUCLEOTIDE SEQUENCE [LARGE SCALE GENOMIC DNA]</scope>
    <source>
        <strain evidence="3 4">D-507</strain>
    </source>
</reference>
<gene>
    <name evidence="3" type="ORF">EWH46_05620</name>
</gene>
<dbReference type="Pfam" id="PF00582">
    <property type="entry name" value="Usp"/>
    <property type="match status" value="1"/>
</dbReference>
<organism evidence="3 4">
    <name type="scientific">Sphaerotilus sulfidivorans</name>
    <dbReference type="NCBI Taxonomy" id="639200"/>
    <lineage>
        <taxon>Bacteria</taxon>
        <taxon>Pseudomonadati</taxon>
        <taxon>Pseudomonadota</taxon>
        <taxon>Betaproteobacteria</taxon>
        <taxon>Burkholderiales</taxon>
        <taxon>Sphaerotilaceae</taxon>
        <taxon>Sphaerotilus</taxon>
    </lineage>
</organism>
<evidence type="ECO:0000313" key="3">
    <source>
        <dbReference type="EMBL" id="QEN00311.1"/>
    </source>
</evidence>
<dbReference type="EMBL" id="CP035708">
    <property type="protein sequence ID" value="QEN00311.1"/>
    <property type="molecule type" value="Genomic_DNA"/>
</dbReference>
<dbReference type="Gene3D" id="3.40.50.620">
    <property type="entry name" value="HUPs"/>
    <property type="match status" value="1"/>
</dbReference>
<feature type="domain" description="UspA" evidence="2">
    <location>
        <begin position="15"/>
        <end position="153"/>
    </location>
</feature>
<dbReference type="SUPFAM" id="SSF52402">
    <property type="entry name" value="Adenine nucleotide alpha hydrolases-like"/>
    <property type="match status" value="1"/>
</dbReference>
<dbReference type="CDD" id="cd00293">
    <property type="entry name" value="USP-like"/>
    <property type="match status" value="1"/>
</dbReference>
<dbReference type="PRINTS" id="PR01438">
    <property type="entry name" value="UNVRSLSTRESS"/>
</dbReference>
<dbReference type="InterPro" id="IPR006015">
    <property type="entry name" value="Universal_stress_UspA"/>
</dbReference>